<evidence type="ECO:0000256" key="5">
    <source>
        <dbReference type="ARBA" id="ARBA00023002"/>
    </source>
</evidence>
<evidence type="ECO:0000259" key="6">
    <source>
        <dbReference type="Pfam" id="PF05199"/>
    </source>
</evidence>
<feature type="domain" description="Glucose-methanol-choline oxidoreductase C-terminal" evidence="6">
    <location>
        <begin position="379"/>
        <end position="509"/>
    </location>
</feature>
<dbReference type="KEGG" id="mpro:BJP34_16155"/>
<dbReference type="RefSeq" id="WP_070393223.1">
    <property type="nucleotide sequence ID" value="NZ_CP017599.1"/>
</dbReference>
<comment type="similarity">
    <text evidence="2">Belongs to the GMC oxidoreductase family.</text>
</comment>
<dbReference type="Proteomes" id="UP000177870">
    <property type="component" value="Chromosome"/>
</dbReference>
<evidence type="ECO:0000256" key="4">
    <source>
        <dbReference type="ARBA" id="ARBA00022827"/>
    </source>
</evidence>
<dbReference type="PANTHER" id="PTHR42784">
    <property type="entry name" value="PYRANOSE 2-OXIDASE"/>
    <property type="match status" value="1"/>
</dbReference>
<keyword evidence="5" id="KW-0560">Oxidoreductase</keyword>
<reference evidence="8" key="1">
    <citation type="submission" date="2016-10" db="EMBL/GenBank/DDBJ databases">
        <title>Comparative genomics uncovers the prolific and rare metabolic potential of the cyanobacterial genus Moorea.</title>
        <authorList>
            <person name="Leao T."/>
            <person name="Castelao G."/>
            <person name="Korobeynikov A."/>
            <person name="Monroe E.A."/>
            <person name="Podell S."/>
            <person name="Glukhov E."/>
            <person name="Allen E."/>
            <person name="Gerwick W.H."/>
            <person name="Gerwick L."/>
        </authorList>
    </citation>
    <scope>NUCLEOTIDE SEQUENCE [LARGE SCALE GENOMIC DNA]</scope>
    <source>
        <strain evidence="8">PAL-8-15-08-1</strain>
    </source>
</reference>
<evidence type="ECO:0000313" key="7">
    <source>
        <dbReference type="EMBL" id="AOX00770.1"/>
    </source>
</evidence>
<dbReference type="OrthoDB" id="9787779at2"/>
<dbReference type="PANTHER" id="PTHR42784:SF1">
    <property type="entry name" value="PYRANOSE 2-OXIDASE"/>
    <property type="match status" value="1"/>
</dbReference>
<sequence>MYLDARTLENHTQTTVDLCIIGAGAAGITIARELINSSVKVLLLESGGFDGDIQTQALYEGENIGLPYFPLDSCRLRYFGGTTNHWGGMCAPLDAIDFQPRPWVPYSGWPIRYHDLVPYYNRAHQLCQLPSPDYEMGFWEFHDPELERLPIDESKLTYKIFQLSPPTRFGQVYRSEILQANNIILWTHANVTAIETVPQANTVTGLRVRCFNQREHYVQARFYVLACGGIENARLLLLSNQTIPQGLGNHYDLVGRFFMEHLHIASAQAWVRANLPWKRYISYELNAPKVHLIPSEGTQENEQILNFTLDLIESDYFGVDYFEQLQAQGGLRPEMQLYLDALTASLYPTKMDSYQTLLSNETPSSMDQLIVFSRIEQAPNPESRVSLSEEKDELGLPKVQLNWQLTDLDRHSIEVANTFFGQELGRLELGRLQYFDWLNQTDSGWPPFPDVMRGGWHHMGTTRMSDRPETGVVDSDCQVFGIDNLYIAGSSVYPTAGTANPTLTLVALALRLADRLKGKLTRSFPSEIADEC</sequence>
<proteinExistence type="inferred from homology"/>
<keyword evidence="4" id="KW-0274">FAD</keyword>
<organism evidence="7 8">
    <name type="scientific">Moorena producens PAL-8-15-08-1</name>
    <dbReference type="NCBI Taxonomy" id="1458985"/>
    <lineage>
        <taxon>Bacteria</taxon>
        <taxon>Bacillati</taxon>
        <taxon>Cyanobacteriota</taxon>
        <taxon>Cyanophyceae</taxon>
        <taxon>Coleofasciculales</taxon>
        <taxon>Coleofasciculaceae</taxon>
        <taxon>Moorena</taxon>
    </lineage>
</organism>
<accession>A0A1D8TT06</accession>
<protein>
    <recommendedName>
        <fullName evidence="6">Glucose-methanol-choline oxidoreductase C-terminal domain-containing protein</fullName>
    </recommendedName>
</protein>
<dbReference type="GO" id="GO:0016614">
    <property type="term" value="F:oxidoreductase activity, acting on CH-OH group of donors"/>
    <property type="evidence" value="ECO:0007669"/>
    <property type="project" value="InterPro"/>
</dbReference>
<dbReference type="AlphaFoldDB" id="A0A1D8TT06"/>
<dbReference type="InterPro" id="IPR036188">
    <property type="entry name" value="FAD/NAD-bd_sf"/>
</dbReference>
<evidence type="ECO:0000256" key="2">
    <source>
        <dbReference type="ARBA" id="ARBA00010790"/>
    </source>
</evidence>
<dbReference type="Pfam" id="PF05199">
    <property type="entry name" value="GMC_oxred_C"/>
    <property type="match status" value="1"/>
</dbReference>
<name>A0A1D8TT06_9CYAN</name>
<dbReference type="STRING" id="1458985.BJP34_16155"/>
<evidence type="ECO:0000256" key="1">
    <source>
        <dbReference type="ARBA" id="ARBA00001974"/>
    </source>
</evidence>
<keyword evidence="3" id="KW-0285">Flavoprotein</keyword>
<comment type="cofactor">
    <cofactor evidence="1">
        <name>FAD</name>
        <dbReference type="ChEBI" id="CHEBI:57692"/>
    </cofactor>
</comment>
<dbReference type="Gene3D" id="3.50.50.60">
    <property type="entry name" value="FAD/NAD(P)-binding domain"/>
    <property type="match status" value="2"/>
</dbReference>
<dbReference type="InterPro" id="IPR051473">
    <property type="entry name" value="P2Ox-like"/>
</dbReference>
<evidence type="ECO:0000313" key="8">
    <source>
        <dbReference type="Proteomes" id="UP000177870"/>
    </source>
</evidence>
<evidence type="ECO:0000256" key="3">
    <source>
        <dbReference type="ARBA" id="ARBA00022630"/>
    </source>
</evidence>
<dbReference type="EMBL" id="CP017599">
    <property type="protein sequence ID" value="AOX00770.1"/>
    <property type="molecule type" value="Genomic_DNA"/>
</dbReference>
<dbReference type="SUPFAM" id="SSF51905">
    <property type="entry name" value="FAD/NAD(P)-binding domain"/>
    <property type="match status" value="1"/>
</dbReference>
<dbReference type="InterPro" id="IPR007867">
    <property type="entry name" value="GMC_OxRtase_C"/>
</dbReference>
<gene>
    <name evidence="7" type="ORF">BJP34_16155</name>
</gene>